<name>A0A8C4WPE2_9SAUR</name>
<protein>
    <recommendedName>
        <fullName evidence="4">Ig-like domain-containing protein</fullName>
    </recommendedName>
</protein>
<accession>A0A8C4WPE2</accession>
<feature type="domain" description="Ig-like" evidence="4">
    <location>
        <begin position="19"/>
        <end position="104"/>
    </location>
</feature>
<evidence type="ECO:0000256" key="1">
    <source>
        <dbReference type="ARBA" id="ARBA00022729"/>
    </source>
</evidence>
<reference evidence="5" key="1">
    <citation type="submission" date="2019-06" db="EMBL/GenBank/DDBJ databases">
        <title>G10K-VGP Goodes thornscrub tortoise genome, primary haplotype.</title>
        <authorList>
            <person name="Murphy B."/>
            <person name="Edwards T."/>
            <person name="Rhie A."/>
            <person name="Koren S."/>
            <person name="Phillippy A."/>
            <person name="Fedrigo O."/>
            <person name="Haase B."/>
            <person name="Mountcastle J."/>
            <person name="Lewin H."/>
            <person name="Damas J."/>
            <person name="Howe K."/>
            <person name="Formenti G."/>
            <person name="Myers G."/>
            <person name="Durbin R."/>
            <person name="Jarvis E.D."/>
        </authorList>
    </citation>
    <scope>NUCLEOTIDE SEQUENCE [LARGE SCALE GENOMIC DNA]</scope>
</reference>
<dbReference type="InterPro" id="IPR003599">
    <property type="entry name" value="Ig_sub"/>
</dbReference>
<dbReference type="Proteomes" id="UP000694390">
    <property type="component" value="Chromosome 24"/>
</dbReference>
<dbReference type="PANTHER" id="PTHR11481">
    <property type="entry name" value="IMMUNOGLOBULIN FC RECEPTOR"/>
    <property type="match status" value="1"/>
</dbReference>
<dbReference type="GO" id="GO:0007166">
    <property type="term" value="P:cell surface receptor signaling pathway"/>
    <property type="evidence" value="ECO:0007669"/>
    <property type="project" value="TreeGrafter"/>
</dbReference>
<dbReference type="Gene3D" id="2.60.40.10">
    <property type="entry name" value="Immunoglobulins"/>
    <property type="match status" value="1"/>
</dbReference>
<dbReference type="GeneTree" id="ENSGT01050000244808"/>
<dbReference type="PANTHER" id="PTHR11481:SF64">
    <property type="entry name" value="FC RECEPTOR-LIKE PROTEIN 4"/>
    <property type="match status" value="1"/>
</dbReference>
<dbReference type="InterPro" id="IPR013783">
    <property type="entry name" value="Ig-like_fold"/>
</dbReference>
<dbReference type="PROSITE" id="PS50835">
    <property type="entry name" value="IG_LIKE"/>
    <property type="match status" value="1"/>
</dbReference>
<dbReference type="InterPro" id="IPR050488">
    <property type="entry name" value="Ig_Fc_receptor"/>
</dbReference>
<evidence type="ECO:0000259" key="4">
    <source>
        <dbReference type="PROSITE" id="PS50835"/>
    </source>
</evidence>
<dbReference type="Pfam" id="PF13927">
    <property type="entry name" value="Ig_3"/>
    <property type="match status" value="1"/>
</dbReference>
<dbReference type="Ensembl" id="ENSGEVT00005020026.1">
    <property type="protein sequence ID" value="ENSGEVP00005019063.1"/>
    <property type="gene ID" value="ENSGEVG00005013497.1"/>
</dbReference>
<dbReference type="SMART" id="SM00408">
    <property type="entry name" value="IGc2"/>
    <property type="match status" value="1"/>
</dbReference>
<feature type="region of interest" description="Disordered" evidence="3">
    <location>
        <begin position="1"/>
        <end position="21"/>
    </location>
</feature>
<dbReference type="GO" id="GO:0006955">
    <property type="term" value="P:immune response"/>
    <property type="evidence" value="ECO:0007669"/>
    <property type="project" value="TreeGrafter"/>
</dbReference>
<dbReference type="AlphaFoldDB" id="A0A8C4WPE2"/>
<evidence type="ECO:0000313" key="5">
    <source>
        <dbReference type="Ensembl" id="ENSGEVP00005019063.1"/>
    </source>
</evidence>
<reference evidence="5" key="3">
    <citation type="submission" date="2025-09" db="UniProtKB">
        <authorList>
            <consortium name="Ensembl"/>
        </authorList>
    </citation>
    <scope>IDENTIFICATION</scope>
</reference>
<evidence type="ECO:0000256" key="2">
    <source>
        <dbReference type="ARBA" id="ARBA00023157"/>
    </source>
</evidence>
<dbReference type="SMART" id="SM00409">
    <property type="entry name" value="IG"/>
    <property type="match status" value="1"/>
</dbReference>
<evidence type="ECO:0000256" key="3">
    <source>
        <dbReference type="SAM" id="MobiDB-lite"/>
    </source>
</evidence>
<dbReference type="SUPFAM" id="SSF48726">
    <property type="entry name" value="Immunoglobulin"/>
    <property type="match status" value="1"/>
</dbReference>
<dbReference type="OrthoDB" id="6151406at2759"/>
<dbReference type="InterPro" id="IPR036179">
    <property type="entry name" value="Ig-like_dom_sf"/>
</dbReference>
<keyword evidence="1" id="KW-0732">Signal</keyword>
<reference evidence="5" key="2">
    <citation type="submission" date="2025-08" db="UniProtKB">
        <authorList>
            <consortium name="Ensembl"/>
        </authorList>
    </citation>
    <scope>IDENTIFICATION</scope>
</reference>
<dbReference type="GO" id="GO:0009897">
    <property type="term" value="C:external side of plasma membrane"/>
    <property type="evidence" value="ECO:0007669"/>
    <property type="project" value="TreeGrafter"/>
</dbReference>
<organism evidence="5 6">
    <name type="scientific">Gopherus evgoodei</name>
    <name type="common">Goodes thornscrub tortoise</name>
    <dbReference type="NCBI Taxonomy" id="1825980"/>
    <lineage>
        <taxon>Eukaryota</taxon>
        <taxon>Metazoa</taxon>
        <taxon>Chordata</taxon>
        <taxon>Craniata</taxon>
        <taxon>Vertebrata</taxon>
        <taxon>Euteleostomi</taxon>
        <taxon>Archelosauria</taxon>
        <taxon>Testudinata</taxon>
        <taxon>Testudines</taxon>
        <taxon>Cryptodira</taxon>
        <taxon>Durocryptodira</taxon>
        <taxon>Testudinoidea</taxon>
        <taxon>Testudinidae</taxon>
        <taxon>Gopherus</taxon>
    </lineage>
</organism>
<dbReference type="InterPro" id="IPR003598">
    <property type="entry name" value="Ig_sub2"/>
</dbReference>
<dbReference type="InterPro" id="IPR007110">
    <property type="entry name" value="Ig-like_dom"/>
</dbReference>
<proteinExistence type="predicted"/>
<keyword evidence="6" id="KW-1185">Reference proteome</keyword>
<dbReference type="GO" id="GO:0004888">
    <property type="term" value="F:transmembrane signaling receptor activity"/>
    <property type="evidence" value="ECO:0007669"/>
    <property type="project" value="TreeGrafter"/>
</dbReference>
<evidence type="ECO:0000313" key="6">
    <source>
        <dbReference type="Proteomes" id="UP000694390"/>
    </source>
</evidence>
<keyword evidence="2" id="KW-1015">Disulfide bond</keyword>
<sequence>GGLPSRVASPAAFPGSGLPSTAQKSTLTLDPPWSIVFKGESVTLTCSTSHPPGRRFTWYRNNKVFRSTEINSLKIKYAQENDAGRYQCQASVFRRSDPVQLTISNGDCCPFCSGHTQPPEAVSGGKCCQLPATTPLGLGQGSSLQVRGPLLLDGN</sequence>